<dbReference type="Pfam" id="PF01875">
    <property type="entry name" value="Memo"/>
    <property type="match status" value="1"/>
</dbReference>
<evidence type="ECO:0000313" key="1">
    <source>
        <dbReference type="EMBL" id="PIT93612.1"/>
    </source>
</evidence>
<organism evidence="1 2">
    <name type="scientific">Candidatus Falkowbacteria bacterium CG10_big_fil_rev_8_21_14_0_10_43_11</name>
    <dbReference type="NCBI Taxonomy" id="1974568"/>
    <lineage>
        <taxon>Bacteria</taxon>
        <taxon>Candidatus Falkowiibacteriota</taxon>
    </lineage>
</organism>
<dbReference type="Proteomes" id="UP000229335">
    <property type="component" value="Unassembled WGS sequence"/>
</dbReference>
<dbReference type="NCBIfam" id="TIGR04336">
    <property type="entry name" value="AmmeMemoSam_B"/>
    <property type="match status" value="1"/>
</dbReference>
<reference evidence="2" key="1">
    <citation type="submission" date="2017-09" db="EMBL/GenBank/DDBJ databases">
        <title>Depth-based differentiation of microbial function through sediment-hosted aquifers and enrichment of novel symbionts in the deep terrestrial subsurface.</title>
        <authorList>
            <person name="Probst A.J."/>
            <person name="Ladd B."/>
            <person name="Jarett J.K."/>
            <person name="Geller-Mcgrath D.E."/>
            <person name="Sieber C.M.K."/>
            <person name="Emerson J.B."/>
            <person name="Anantharaman K."/>
            <person name="Thomas B.C."/>
            <person name="Malmstrom R."/>
            <person name="Stieglmeier M."/>
            <person name="Klingl A."/>
            <person name="Woyke T."/>
            <person name="Ryan C.M."/>
            <person name="Banfield J.F."/>
        </authorList>
    </citation>
    <scope>NUCLEOTIDE SEQUENCE [LARGE SCALE GENOMIC DNA]</scope>
</reference>
<dbReference type="EMBL" id="PFAS01000059">
    <property type="protein sequence ID" value="PIT93612.1"/>
    <property type="molecule type" value="Genomic_DNA"/>
</dbReference>
<proteinExistence type="predicted"/>
<dbReference type="InterPro" id="IPR002737">
    <property type="entry name" value="MEMO1_fam"/>
</dbReference>
<name>A0A2M6WLG3_9BACT</name>
<evidence type="ECO:0000313" key="2">
    <source>
        <dbReference type="Proteomes" id="UP000229335"/>
    </source>
</evidence>
<protein>
    <submittedName>
        <fullName evidence="1">AmmeMemoRadiSam system protein B</fullName>
    </submittedName>
</protein>
<feature type="non-terminal residue" evidence="1">
    <location>
        <position position="218"/>
    </location>
</feature>
<comment type="caution">
    <text evidence="1">The sequence shown here is derived from an EMBL/GenBank/DDBJ whole genome shotgun (WGS) entry which is preliminary data.</text>
</comment>
<dbReference type="AlphaFoldDB" id="A0A2M6WLG3"/>
<gene>
    <name evidence="1" type="primary">amrB</name>
    <name evidence="1" type="ORF">COU00_03420</name>
</gene>
<sequence length="218" mass="24598">TPYGELMPDLNLAGNLKNFGGASIEENLFINEHSISGLVGFIKKNFPNARFAPIIVRPETTAKESEQLARVIKNNTDADKTLILASVDFSHYQPVAVADWHDAKSRNVIENFNFNDIYNLEIDSAPSIYTLLKYLELIKAQKSELIFATNSGKLINKPDEPTTSHNFYYFTEGDKTNDSLVNFLFFGDIMLDRHVKEVMDKNGGVDYLLKNLAGEEKR</sequence>
<feature type="non-terminal residue" evidence="1">
    <location>
        <position position="1"/>
    </location>
</feature>
<dbReference type="Gene3D" id="3.40.830.10">
    <property type="entry name" value="LigB-like"/>
    <property type="match status" value="1"/>
</dbReference>
<accession>A0A2M6WLG3</accession>